<dbReference type="InterPro" id="IPR027417">
    <property type="entry name" value="P-loop_NTPase"/>
</dbReference>
<keyword evidence="3" id="KW-0808">Transferase</keyword>
<gene>
    <name evidence="3" type="ORF">SAMN02745716_2007</name>
</gene>
<name>A0A1H6FZ74_THEAL</name>
<dbReference type="GO" id="GO:0003924">
    <property type="term" value="F:GTPase activity"/>
    <property type="evidence" value="ECO:0007669"/>
    <property type="project" value="InterPro"/>
</dbReference>
<evidence type="ECO:0000259" key="2">
    <source>
        <dbReference type="SMART" id="SM00382"/>
    </source>
</evidence>
<keyword evidence="3" id="KW-0418">Kinase</keyword>
<dbReference type="GO" id="GO:0016301">
    <property type="term" value="F:kinase activity"/>
    <property type="evidence" value="ECO:0007669"/>
    <property type="project" value="UniProtKB-KW"/>
</dbReference>
<keyword evidence="4" id="KW-1185">Reference proteome</keyword>
<evidence type="ECO:0000256" key="1">
    <source>
        <dbReference type="ARBA" id="ARBA00009625"/>
    </source>
</evidence>
<dbReference type="GO" id="GO:0005525">
    <property type="term" value="F:GTP binding"/>
    <property type="evidence" value="ECO:0007669"/>
    <property type="project" value="InterPro"/>
</dbReference>
<dbReference type="Gene3D" id="3.40.50.300">
    <property type="entry name" value="P-loop containing nucleotide triphosphate hydrolases"/>
    <property type="match status" value="1"/>
</dbReference>
<dbReference type="InterPro" id="IPR005129">
    <property type="entry name" value="GTPase_ArgK"/>
</dbReference>
<dbReference type="Proteomes" id="UP000222056">
    <property type="component" value="Unassembled WGS sequence"/>
</dbReference>
<sequence length="330" mass="34607">MTITRGASARGQERKVRELARRLLAHDTRAAPAVLNIIEERSPQGRARAELLLAEIARALDPQASGAVIGVTGPPGAGKSTLLSALVREWRKRGRTVAVLAVDPSSRRSGGALLGDRARIDHDPRDPGVLIRSTAAGGRLGGVAPSTNAAAEAMAACFDIVVVETVGVGQSETDVEDLADVVVLVVQPGSGDVLQFLKAGIMEVPDLLVVTKADLGAPARRARQDLEQALAALGASTIPVLEVSALPPGRGIVELADAIDQRLQTVDRRARRLGGRRAAAVREFRSEYGERALRALGGERAALERLARESPHATLPELVATLARAAGVEP</sequence>
<dbReference type="Pfam" id="PF03308">
    <property type="entry name" value="MeaB"/>
    <property type="match status" value="1"/>
</dbReference>
<organism evidence="3 4">
    <name type="scientific">Thermoleophilum album</name>
    <dbReference type="NCBI Taxonomy" id="29539"/>
    <lineage>
        <taxon>Bacteria</taxon>
        <taxon>Bacillati</taxon>
        <taxon>Actinomycetota</taxon>
        <taxon>Thermoleophilia</taxon>
        <taxon>Thermoleophilales</taxon>
        <taxon>Thermoleophilaceae</taxon>
        <taxon>Thermoleophilum</taxon>
    </lineage>
</organism>
<accession>A0A1H6FZ74</accession>
<comment type="similarity">
    <text evidence="1">Belongs to the SIMIBI class G3E GTPase family. ArgK/MeaB subfamily.</text>
</comment>
<dbReference type="STRING" id="29539.SAMN02745716_2007"/>
<protein>
    <submittedName>
        <fullName evidence="3">LAO/AO transport system kinase</fullName>
    </submittedName>
</protein>
<evidence type="ECO:0000313" key="4">
    <source>
        <dbReference type="Proteomes" id="UP000222056"/>
    </source>
</evidence>
<dbReference type="SUPFAM" id="SSF52540">
    <property type="entry name" value="P-loop containing nucleoside triphosphate hydrolases"/>
    <property type="match status" value="1"/>
</dbReference>
<dbReference type="PANTHER" id="PTHR23408:SF3">
    <property type="entry name" value="METHYLMALONIC ACIDURIA TYPE A PROTEIN, MITOCHONDRIAL"/>
    <property type="match status" value="1"/>
</dbReference>
<dbReference type="PANTHER" id="PTHR23408">
    <property type="entry name" value="METHYLMALONYL-COA MUTASE"/>
    <property type="match status" value="1"/>
</dbReference>
<dbReference type="SMART" id="SM00382">
    <property type="entry name" value="AAA"/>
    <property type="match status" value="1"/>
</dbReference>
<proteinExistence type="inferred from homology"/>
<reference evidence="4" key="1">
    <citation type="submission" date="2016-10" db="EMBL/GenBank/DDBJ databases">
        <authorList>
            <person name="Varghese N."/>
            <person name="Submissions S."/>
        </authorList>
    </citation>
    <scope>NUCLEOTIDE SEQUENCE [LARGE SCALE GENOMIC DNA]</scope>
    <source>
        <strain evidence="4">ATCC 35263</strain>
    </source>
</reference>
<dbReference type="AlphaFoldDB" id="A0A1H6FZ74"/>
<feature type="domain" description="AAA+ ATPase" evidence="2">
    <location>
        <begin position="65"/>
        <end position="269"/>
    </location>
</feature>
<dbReference type="EMBL" id="FNWJ01000002">
    <property type="protein sequence ID" value="SEH15610.1"/>
    <property type="molecule type" value="Genomic_DNA"/>
</dbReference>
<evidence type="ECO:0000313" key="3">
    <source>
        <dbReference type="EMBL" id="SEH15610.1"/>
    </source>
</evidence>
<dbReference type="InterPro" id="IPR003593">
    <property type="entry name" value="AAA+_ATPase"/>
</dbReference>
<dbReference type="GO" id="GO:0005737">
    <property type="term" value="C:cytoplasm"/>
    <property type="evidence" value="ECO:0007669"/>
    <property type="project" value="TreeGrafter"/>
</dbReference>